<dbReference type="Proteomes" id="UP001054945">
    <property type="component" value="Unassembled WGS sequence"/>
</dbReference>
<comment type="caution">
    <text evidence="1">The sequence shown here is derived from an EMBL/GenBank/DDBJ whole genome shotgun (WGS) entry which is preliminary data.</text>
</comment>
<evidence type="ECO:0000313" key="1">
    <source>
        <dbReference type="EMBL" id="GIY25880.1"/>
    </source>
</evidence>
<evidence type="ECO:0008006" key="3">
    <source>
        <dbReference type="Google" id="ProtNLM"/>
    </source>
</evidence>
<keyword evidence="2" id="KW-1185">Reference proteome</keyword>
<name>A0AAV4S005_CAEEX</name>
<dbReference type="AlphaFoldDB" id="A0AAV4S005"/>
<sequence length="87" mass="10159">MRPHTRGTYRIAVSLEALLLIGHYPARHSMQQLDYSPSSFAVLPISRNDTYFLAPTPPYLLRFFNSPHPLPFCRTRLFNPVTCRLRR</sequence>
<dbReference type="EMBL" id="BPLR01008598">
    <property type="protein sequence ID" value="GIY25880.1"/>
    <property type="molecule type" value="Genomic_DNA"/>
</dbReference>
<protein>
    <recommendedName>
        <fullName evidence="3">Secreted protein</fullName>
    </recommendedName>
</protein>
<gene>
    <name evidence="1" type="ORF">CEXT_94851</name>
</gene>
<reference evidence="1 2" key="1">
    <citation type="submission" date="2021-06" db="EMBL/GenBank/DDBJ databases">
        <title>Caerostris extrusa draft genome.</title>
        <authorList>
            <person name="Kono N."/>
            <person name="Arakawa K."/>
        </authorList>
    </citation>
    <scope>NUCLEOTIDE SEQUENCE [LARGE SCALE GENOMIC DNA]</scope>
</reference>
<evidence type="ECO:0000313" key="2">
    <source>
        <dbReference type="Proteomes" id="UP001054945"/>
    </source>
</evidence>
<proteinExistence type="predicted"/>
<organism evidence="1 2">
    <name type="scientific">Caerostris extrusa</name>
    <name type="common">Bark spider</name>
    <name type="synonym">Caerostris bankana</name>
    <dbReference type="NCBI Taxonomy" id="172846"/>
    <lineage>
        <taxon>Eukaryota</taxon>
        <taxon>Metazoa</taxon>
        <taxon>Ecdysozoa</taxon>
        <taxon>Arthropoda</taxon>
        <taxon>Chelicerata</taxon>
        <taxon>Arachnida</taxon>
        <taxon>Araneae</taxon>
        <taxon>Araneomorphae</taxon>
        <taxon>Entelegynae</taxon>
        <taxon>Araneoidea</taxon>
        <taxon>Araneidae</taxon>
        <taxon>Caerostris</taxon>
    </lineage>
</organism>
<accession>A0AAV4S005</accession>